<keyword evidence="2" id="KW-1185">Reference proteome</keyword>
<name>A0ABQ2VQ58_9ACTN</name>
<dbReference type="EMBL" id="BMRP01000095">
    <property type="protein sequence ID" value="GGV04345.1"/>
    <property type="molecule type" value="Genomic_DNA"/>
</dbReference>
<evidence type="ECO:0000313" key="2">
    <source>
        <dbReference type="Proteomes" id="UP000654471"/>
    </source>
</evidence>
<organism evidence="1 2">
    <name type="scientific">Streptomyces albospinus</name>
    <dbReference type="NCBI Taxonomy" id="285515"/>
    <lineage>
        <taxon>Bacteria</taxon>
        <taxon>Bacillati</taxon>
        <taxon>Actinomycetota</taxon>
        <taxon>Actinomycetes</taxon>
        <taxon>Kitasatosporales</taxon>
        <taxon>Streptomycetaceae</taxon>
        <taxon>Streptomyces</taxon>
    </lineage>
</organism>
<sequence length="61" mass="6550">MGTADAVRQRLAVPLRGTLNYAAGNMLARSSTCSHRARQMSARVVKVQGGREGDRAHRVAS</sequence>
<evidence type="ECO:0000313" key="1">
    <source>
        <dbReference type="EMBL" id="GGV04345.1"/>
    </source>
</evidence>
<proteinExistence type="predicted"/>
<accession>A0ABQ2VQ58</accession>
<dbReference type="Proteomes" id="UP000654471">
    <property type="component" value="Unassembled WGS sequence"/>
</dbReference>
<protein>
    <submittedName>
        <fullName evidence="1">Uncharacterized protein</fullName>
    </submittedName>
</protein>
<reference evidence="2" key="1">
    <citation type="journal article" date="2019" name="Int. J. Syst. Evol. Microbiol.">
        <title>The Global Catalogue of Microorganisms (GCM) 10K type strain sequencing project: providing services to taxonomists for standard genome sequencing and annotation.</title>
        <authorList>
            <consortium name="The Broad Institute Genomics Platform"/>
            <consortium name="The Broad Institute Genome Sequencing Center for Infectious Disease"/>
            <person name="Wu L."/>
            <person name="Ma J."/>
        </authorList>
    </citation>
    <scope>NUCLEOTIDE SEQUENCE [LARGE SCALE GENOMIC DNA]</scope>
    <source>
        <strain evidence="2">JCM 3399</strain>
    </source>
</reference>
<comment type="caution">
    <text evidence="1">The sequence shown here is derived from an EMBL/GenBank/DDBJ whole genome shotgun (WGS) entry which is preliminary data.</text>
</comment>
<gene>
    <name evidence="1" type="ORF">GCM10010211_84440</name>
</gene>